<evidence type="ECO:0000313" key="3">
    <source>
        <dbReference type="EnsemblMetazoa" id="ASIC011439-PA"/>
    </source>
</evidence>
<keyword evidence="4" id="KW-1185">Reference proteome</keyword>
<name>A0A084W0G3_ANOSI</name>
<gene>
    <name evidence="2" type="ORF">ZHAS_00011439</name>
</gene>
<protein>
    <submittedName>
        <fullName evidence="2">AGAP005456-PA-like protein</fullName>
    </submittedName>
</protein>
<dbReference type="Proteomes" id="UP000030765">
    <property type="component" value="Unassembled WGS sequence"/>
</dbReference>
<evidence type="ECO:0000313" key="2">
    <source>
        <dbReference type="EMBL" id="KFB43707.1"/>
    </source>
</evidence>
<evidence type="ECO:0000256" key="1">
    <source>
        <dbReference type="SAM" id="SignalP"/>
    </source>
</evidence>
<sequence>MYKLLAIITLVAMPTSILYGSYNYDEASNGVQAQGQYELNYFADENMTQLPNAHLTFDDTFPANILQMLEQILAKPPRDDPN</sequence>
<dbReference type="EnsemblMetazoa" id="ASIC011439-RA">
    <property type="protein sequence ID" value="ASIC011439-PA"/>
    <property type="gene ID" value="ASIC011439"/>
</dbReference>
<dbReference type="EMBL" id="ATLV01019122">
    <property type="status" value="NOT_ANNOTATED_CDS"/>
    <property type="molecule type" value="Genomic_DNA"/>
</dbReference>
<dbReference type="VEuPathDB" id="VectorBase:ASIC011439"/>
<reference evidence="3" key="2">
    <citation type="submission" date="2020-05" db="UniProtKB">
        <authorList>
            <consortium name="EnsemblMetazoa"/>
        </authorList>
    </citation>
    <scope>IDENTIFICATION</scope>
</reference>
<reference evidence="2 4" key="1">
    <citation type="journal article" date="2014" name="BMC Genomics">
        <title>Genome sequence of Anopheles sinensis provides insight into genetics basis of mosquito competence for malaria parasites.</title>
        <authorList>
            <person name="Zhou D."/>
            <person name="Zhang D."/>
            <person name="Ding G."/>
            <person name="Shi L."/>
            <person name="Hou Q."/>
            <person name="Ye Y."/>
            <person name="Xu Y."/>
            <person name="Zhou H."/>
            <person name="Xiong C."/>
            <person name="Li S."/>
            <person name="Yu J."/>
            <person name="Hong S."/>
            <person name="Yu X."/>
            <person name="Zou P."/>
            <person name="Chen C."/>
            <person name="Chang X."/>
            <person name="Wang W."/>
            <person name="Lv Y."/>
            <person name="Sun Y."/>
            <person name="Ma L."/>
            <person name="Shen B."/>
            <person name="Zhu C."/>
        </authorList>
    </citation>
    <scope>NUCLEOTIDE SEQUENCE [LARGE SCALE GENOMIC DNA]</scope>
</reference>
<dbReference type="AlphaFoldDB" id="A0A084W0G3"/>
<keyword evidence="1" id="KW-0732">Signal</keyword>
<proteinExistence type="predicted"/>
<accession>A0A084W0G3</accession>
<organism evidence="2">
    <name type="scientific">Anopheles sinensis</name>
    <name type="common">Mosquito</name>
    <dbReference type="NCBI Taxonomy" id="74873"/>
    <lineage>
        <taxon>Eukaryota</taxon>
        <taxon>Metazoa</taxon>
        <taxon>Ecdysozoa</taxon>
        <taxon>Arthropoda</taxon>
        <taxon>Hexapoda</taxon>
        <taxon>Insecta</taxon>
        <taxon>Pterygota</taxon>
        <taxon>Neoptera</taxon>
        <taxon>Endopterygota</taxon>
        <taxon>Diptera</taxon>
        <taxon>Nematocera</taxon>
        <taxon>Culicoidea</taxon>
        <taxon>Culicidae</taxon>
        <taxon>Anophelinae</taxon>
        <taxon>Anopheles</taxon>
    </lineage>
</organism>
<feature type="signal peptide" evidence="1">
    <location>
        <begin position="1"/>
        <end position="20"/>
    </location>
</feature>
<evidence type="ECO:0000313" key="4">
    <source>
        <dbReference type="Proteomes" id="UP000030765"/>
    </source>
</evidence>
<dbReference type="EMBL" id="KE525262">
    <property type="protein sequence ID" value="KFB43707.1"/>
    <property type="molecule type" value="Genomic_DNA"/>
</dbReference>
<feature type="chain" id="PRO_5001784370" evidence="1">
    <location>
        <begin position="21"/>
        <end position="82"/>
    </location>
</feature>